<dbReference type="GO" id="GO:0033969">
    <property type="term" value="F:gamma-glutamyl-gamma-aminobutyrate hydrolase activity"/>
    <property type="evidence" value="ECO:0007669"/>
    <property type="project" value="TreeGrafter"/>
</dbReference>
<dbReference type="InterPro" id="IPR011697">
    <property type="entry name" value="Peptidase_C26"/>
</dbReference>
<dbReference type="PANTHER" id="PTHR43235:SF1">
    <property type="entry name" value="GLUTAMINE AMIDOTRANSFERASE PB2B2.05-RELATED"/>
    <property type="match status" value="1"/>
</dbReference>
<dbReference type="GO" id="GO:0006598">
    <property type="term" value="P:polyamine catabolic process"/>
    <property type="evidence" value="ECO:0007669"/>
    <property type="project" value="TreeGrafter"/>
</dbReference>
<keyword evidence="2" id="KW-1185">Reference proteome</keyword>
<proteinExistence type="predicted"/>
<dbReference type="GO" id="GO:0005829">
    <property type="term" value="C:cytosol"/>
    <property type="evidence" value="ECO:0007669"/>
    <property type="project" value="TreeGrafter"/>
</dbReference>
<dbReference type="InterPro" id="IPR044668">
    <property type="entry name" value="PuuD-like"/>
</dbReference>
<comment type="caution">
    <text evidence="1">The sequence shown here is derived from an EMBL/GenBank/DDBJ whole genome shotgun (WGS) entry which is preliminary data.</text>
</comment>
<dbReference type="SUPFAM" id="SSF52317">
    <property type="entry name" value="Class I glutamine amidotransferase-like"/>
    <property type="match status" value="1"/>
</dbReference>
<dbReference type="InterPro" id="IPR029062">
    <property type="entry name" value="Class_I_gatase-like"/>
</dbReference>
<dbReference type="PANTHER" id="PTHR43235">
    <property type="entry name" value="GLUTAMINE AMIDOTRANSFERASE PB2B2.05-RELATED"/>
    <property type="match status" value="1"/>
</dbReference>
<dbReference type="Proteomes" id="UP001055025">
    <property type="component" value="Unassembled WGS sequence"/>
</dbReference>
<sequence>MFAILAQTHELDGGTMDYTAGTCRRPLIGICGRPDETGEYLIIFKDYADRVYEAGGLPAGLPAHEGADACADEVAERFDGIVFTGGCDIDGASFGGRAYDDSTHHPLGETMPVRDAFEGALVHACWDRDVPCLGVCRGLQVMNVAMGGRLVRDVSEQAWSMAAHIGSHLQPEPFDTPSHDVLVEPNSELARILGRLETRVNSIHHLAISEVPQGGHVVARALDGTPEAIDFTDRTFFMGVQWHPEIMGTQPELFSAFVAAADARRRALGR</sequence>
<dbReference type="Pfam" id="PF07722">
    <property type="entry name" value="Peptidase_C26"/>
    <property type="match status" value="1"/>
</dbReference>
<dbReference type="AlphaFoldDB" id="A0AAV5B1X4"/>
<dbReference type="CDD" id="cd01745">
    <property type="entry name" value="GATase1_2"/>
    <property type="match status" value="1"/>
</dbReference>
<dbReference type="PROSITE" id="PS51273">
    <property type="entry name" value="GATASE_TYPE_1"/>
    <property type="match status" value="1"/>
</dbReference>
<dbReference type="Gene3D" id="3.40.50.880">
    <property type="match status" value="1"/>
</dbReference>
<reference evidence="1" key="1">
    <citation type="journal article" date="2022" name="Int. J. Syst. Evol. Microbiol.">
        <title>Granulimonas faecalis gen. nov., sp. nov., and Leptogranulimonas caecicola gen. nov., sp. nov., novel lactate-producing Atopobiaceae bacteria isolated from mouse intestines, and an emended description of the family Atopobiaceae.</title>
        <authorList>
            <person name="Morinaga K."/>
            <person name="Kusada H."/>
            <person name="Sakamoto S."/>
            <person name="Murakami T."/>
            <person name="Toyoda A."/>
            <person name="Mori H."/>
            <person name="Meng X.Y."/>
            <person name="Takashino M."/>
            <person name="Murotomi K."/>
            <person name="Tamaki H."/>
        </authorList>
    </citation>
    <scope>NUCLEOTIDE SEQUENCE</scope>
    <source>
        <strain evidence="1">OPF53</strain>
    </source>
</reference>
<evidence type="ECO:0000313" key="1">
    <source>
        <dbReference type="EMBL" id="GJM55536.1"/>
    </source>
</evidence>
<name>A0AAV5B1X4_9ACTN</name>
<protein>
    <submittedName>
        <fullName evidence="1">Anthranilate synthase component II</fullName>
    </submittedName>
</protein>
<gene>
    <name evidence="1" type="ORF">ATOP_11910</name>
</gene>
<evidence type="ECO:0000313" key="2">
    <source>
        <dbReference type="Proteomes" id="UP001055025"/>
    </source>
</evidence>
<dbReference type="EMBL" id="BQKC01000001">
    <property type="protein sequence ID" value="GJM55536.1"/>
    <property type="molecule type" value="Genomic_DNA"/>
</dbReference>
<organism evidence="1 2">
    <name type="scientific">Granulimonas faecalis</name>
    <dbReference type="NCBI Taxonomy" id="2894155"/>
    <lineage>
        <taxon>Bacteria</taxon>
        <taxon>Bacillati</taxon>
        <taxon>Actinomycetota</taxon>
        <taxon>Coriobacteriia</taxon>
        <taxon>Coriobacteriales</taxon>
        <taxon>Kribbibacteriaceae</taxon>
        <taxon>Granulimonas</taxon>
    </lineage>
</organism>
<accession>A0AAV5B1X4</accession>